<organism evidence="2 3">
    <name type="scientific">Rhizobium oryziradicis</name>
    <dbReference type="NCBI Taxonomy" id="1867956"/>
    <lineage>
        <taxon>Bacteria</taxon>
        <taxon>Pseudomonadati</taxon>
        <taxon>Pseudomonadota</taxon>
        <taxon>Alphaproteobacteria</taxon>
        <taxon>Hyphomicrobiales</taxon>
        <taxon>Rhizobiaceae</taxon>
        <taxon>Rhizobium/Agrobacterium group</taxon>
        <taxon>Rhizobium</taxon>
    </lineage>
</organism>
<evidence type="ECO:0000313" key="2">
    <source>
        <dbReference type="EMBL" id="OLP43727.1"/>
    </source>
</evidence>
<evidence type="ECO:0008006" key="4">
    <source>
        <dbReference type="Google" id="ProtNLM"/>
    </source>
</evidence>
<reference evidence="2 3" key="1">
    <citation type="submission" date="2016-09" db="EMBL/GenBank/DDBJ databases">
        <title>Rhizobium oryziradicis sp. nov., isolated from the root of rice.</title>
        <authorList>
            <person name="Zhao J."/>
            <person name="Zhang X."/>
        </authorList>
    </citation>
    <scope>NUCLEOTIDE SEQUENCE [LARGE SCALE GENOMIC DNA]</scope>
    <source>
        <strain evidence="2 3">N19</strain>
    </source>
</reference>
<feature type="transmembrane region" description="Helical" evidence="1">
    <location>
        <begin position="23"/>
        <end position="42"/>
    </location>
</feature>
<protein>
    <recommendedName>
        <fullName evidence="4">Transmembrane anchored protein</fullName>
    </recommendedName>
</protein>
<accession>A0A1Q8ZPS8</accession>
<comment type="caution">
    <text evidence="2">The sequence shown here is derived from an EMBL/GenBank/DDBJ whole genome shotgun (WGS) entry which is preliminary data.</text>
</comment>
<proteinExistence type="predicted"/>
<name>A0A1Q8ZPS8_9HYPH</name>
<keyword evidence="1" id="KW-0472">Membrane</keyword>
<keyword evidence="3" id="KW-1185">Reference proteome</keyword>
<evidence type="ECO:0000313" key="3">
    <source>
        <dbReference type="Proteomes" id="UP000186894"/>
    </source>
</evidence>
<dbReference type="STRING" id="1867956.BJF95_23100"/>
<evidence type="ECO:0000256" key="1">
    <source>
        <dbReference type="SAM" id="Phobius"/>
    </source>
</evidence>
<dbReference type="Proteomes" id="UP000186894">
    <property type="component" value="Unassembled WGS sequence"/>
</dbReference>
<keyword evidence="1" id="KW-1133">Transmembrane helix</keyword>
<keyword evidence="1" id="KW-0812">Transmembrane</keyword>
<dbReference type="AlphaFoldDB" id="A0A1Q8ZPS8"/>
<dbReference type="OrthoDB" id="7959514at2"/>
<gene>
    <name evidence="2" type="ORF">BJF95_23100</name>
</gene>
<dbReference type="EMBL" id="MKIM01000028">
    <property type="protein sequence ID" value="OLP43727.1"/>
    <property type="molecule type" value="Genomic_DNA"/>
</dbReference>
<dbReference type="RefSeq" id="WP_075641046.1">
    <property type="nucleotide sequence ID" value="NZ_MKIM01000028.1"/>
</dbReference>
<sequence length="248" mass="28126">MEHAQDDNSPGQEKPLLSLRHKIALAAILGFMALFSLTLTYFSETLGHLLLVGDYSDRQTVRRITIGLDELQIEENAIRFERQRHDGKAMRLDLALMWPEMRGYDVADRMRFDNASQTNRLIFIQISQSTMSQDMSGRVAPIYTQLFDGAPQQGPYGLTIHRLKQGSGYDGEILYTTHRPGNADYAIRCMDAPKLEDQAIDDCQRDIHLGKDLSVLYRFSAQNLADWQKIDDAVTAYVSKRITANANP</sequence>